<sequence>MTASNQTFQPYPAAEPNPDFPRIEEEVQRIWKENAVFQQSVDFRPLEKDGKHNEFVFYDGPPFANGLPHYGHLVTGFVKDLVPRYQTMKGRKVERRFGWDCHGLPAELQSEKELGVSGRHDILKYGIDKFNAHCQVSVLRFTQEWEYYVTRQGRWVDFQNDYKTMDITFMESVMWAFKQLWDKGLVYEGYRVVPYSWAVESPLSNFETRLDNSYRERQDPALTVRFRLDPREGDAGPLDILAWTTTPWTLPSNLALAVGPEIEYAVMRKGDDRLILASAAVGKYAKELEGYEQESTLSAEDLRGRTYEPIFPYFKGLEKAHQILVADFVTTGDGVGIVHMAPGFGEDDLAVCKANGLPVKVPVDVAGNFTAEVSDYVGLNVIEANKPIIQDLKARGVVLRHETYLHNYPHCWRTDQPLIYKAVNSWYVEVSKFKDRMVELNQQQINWVPGHVKDGSFGNWLANARDWNISRNRFWGSPIPVWRSDDPRYPRIDVYGSIEELERDFGVKVTDLHRPAIDHLVRPNPDDPTGQSMMRRVEDVLDCWFESGSMPFAQQHYPFENKERFEAAFPADFIVEYVAQTRGWFYTLMVLSTALFDCAPFKNVICHGVVLDEDKQKLSKRLRNYPDPVEVLNNQGADALRWYLVSSPLMVGGDLAMPKDARGIAQALRQGVLPLWNAYSFFTLYANIDQVKGTIRADQKGLLDRYILAKTRELVEGIESRLDGYDLPGAYAIITGYYDALNNWFIRRSRSRFWREAGEGDGQDKIDAYDTLYTCLVTATKALAPLLPHVTERIYTALTGEASVHLADWPDVSYLPSDHELTSQIDLVREICASAMSLREAKKLRIRLPLRTLTIVHPDADRLKGQFDTVLGALVADEVNVKSVLVSSDISLVGSRQLAVNAAIVGPKVGPKMKEVMAASKQGHWTDKGDGTVELAGVVLEAGDFDIRIQAKEGTHAARFAGGKGVVVLDVTVDAELEAEGWARDFVRAVQSTRKESGFQVTDRITIHTVVPDNIASALTTHAETIKRETLALSLTVNPPVDIGEAAVSVDMSGTSISLLLLREKIEG</sequence>
<comment type="function">
    <text evidence="10 12">Catalyzes the attachment of isoleucine to tRNA(Ile). As IleRS can inadvertently accommodate and process structurally similar amino acids such as valine, to avoid such errors it has two additional distinct tRNA(Ile)-dependent editing activities. One activity is designated as 'pretransfer' editing and involves the hydrolysis of activated Val-AMP. The other activity is designated 'posttransfer' editing and involves deacylation of mischarged Val-tRNA(Ile).</text>
</comment>
<dbReference type="InterPro" id="IPR002300">
    <property type="entry name" value="aa-tRNA-synth_Ia"/>
</dbReference>
<dbReference type="Gene3D" id="3.40.50.620">
    <property type="entry name" value="HUPs"/>
    <property type="match status" value="2"/>
</dbReference>
<dbReference type="CDD" id="cd07961">
    <property type="entry name" value="Anticodon_Ia_Ile_ABEc"/>
    <property type="match status" value="1"/>
</dbReference>
<comment type="similarity">
    <text evidence="1 12">Belongs to the class-I aminoacyl-tRNA synthetase family. IleS type 2 subfamily.</text>
</comment>
<feature type="binding site" evidence="12">
    <location>
        <position position="620"/>
    </location>
    <ligand>
        <name>ATP</name>
        <dbReference type="ChEBI" id="CHEBI:30616"/>
    </ligand>
</feature>
<dbReference type="InterPro" id="IPR009080">
    <property type="entry name" value="tRNAsynth_Ia_anticodon-bd"/>
</dbReference>
<dbReference type="PANTHER" id="PTHR42780:SF1">
    <property type="entry name" value="ISOLEUCINE--TRNA LIGASE, CYTOPLASMIC"/>
    <property type="match status" value="1"/>
</dbReference>
<gene>
    <name evidence="12" type="primary">ileS</name>
    <name evidence="15" type="ORF">CHU95_06975</name>
</gene>
<dbReference type="InterPro" id="IPR009008">
    <property type="entry name" value="Val/Leu/Ile-tRNA-synth_edit"/>
</dbReference>
<dbReference type="FunFam" id="3.40.50.620:FF:000075">
    <property type="entry name" value="Isoleucine--tRNA ligase"/>
    <property type="match status" value="1"/>
</dbReference>
<dbReference type="CDD" id="cd00818">
    <property type="entry name" value="IleRS_core"/>
    <property type="match status" value="1"/>
</dbReference>
<evidence type="ECO:0000256" key="10">
    <source>
        <dbReference type="ARBA" id="ARBA00025217"/>
    </source>
</evidence>
<proteinExistence type="inferred from homology"/>
<dbReference type="SUPFAM" id="SSF50677">
    <property type="entry name" value="ValRS/IleRS/LeuRS editing domain"/>
    <property type="match status" value="1"/>
</dbReference>
<accession>A0A255Z5Y8</accession>
<dbReference type="GO" id="GO:0008270">
    <property type="term" value="F:zinc ion binding"/>
    <property type="evidence" value="ECO:0007669"/>
    <property type="project" value="UniProtKB-UniRule"/>
</dbReference>
<evidence type="ECO:0000259" key="14">
    <source>
        <dbReference type="Pfam" id="PF08264"/>
    </source>
</evidence>
<dbReference type="NCBIfam" id="TIGR00392">
    <property type="entry name" value="ileS"/>
    <property type="match status" value="1"/>
</dbReference>
<dbReference type="PRINTS" id="PR00984">
    <property type="entry name" value="TRNASYNTHILE"/>
</dbReference>
<evidence type="ECO:0000259" key="13">
    <source>
        <dbReference type="Pfam" id="PF00133"/>
    </source>
</evidence>
<feature type="domain" description="Aminoacyl-tRNA synthetase class Ia" evidence="13">
    <location>
        <begin position="28"/>
        <end position="649"/>
    </location>
</feature>
<dbReference type="InterPro" id="IPR033709">
    <property type="entry name" value="Anticodon_Ile_ABEc"/>
</dbReference>
<name>A0A255Z5Y8_9PROT</name>
<comment type="domain">
    <text evidence="12">IleRS has two distinct active sites: one for aminoacylation and one for editing. The misactivated valine is translocated from the active site to the editing site, which sterically excludes the correctly activated isoleucine. The single editing site contains two valyl binding pockets, one specific for each substrate (Val-AMP or Val-tRNA(Ile)).</text>
</comment>
<evidence type="ECO:0000256" key="2">
    <source>
        <dbReference type="ARBA" id="ARBA00022490"/>
    </source>
</evidence>
<evidence type="ECO:0000256" key="8">
    <source>
        <dbReference type="ARBA" id="ARBA00022917"/>
    </source>
</evidence>
<organism evidence="15 16">
    <name type="scientific">Niveispirillum lacus</name>
    <dbReference type="NCBI Taxonomy" id="1981099"/>
    <lineage>
        <taxon>Bacteria</taxon>
        <taxon>Pseudomonadati</taxon>
        <taxon>Pseudomonadota</taxon>
        <taxon>Alphaproteobacteria</taxon>
        <taxon>Rhodospirillales</taxon>
        <taxon>Azospirillaceae</taxon>
        <taxon>Niveispirillum</taxon>
    </lineage>
</organism>
<protein>
    <recommendedName>
        <fullName evidence="12">Isoleucine--tRNA ligase</fullName>
        <ecNumber evidence="12">6.1.1.5</ecNumber>
    </recommendedName>
    <alternativeName>
        <fullName evidence="12">Isoleucyl-tRNA synthetase</fullName>
        <shortName evidence="12">IleRS</shortName>
    </alternativeName>
</protein>
<evidence type="ECO:0000256" key="7">
    <source>
        <dbReference type="ARBA" id="ARBA00022840"/>
    </source>
</evidence>
<dbReference type="GO" id="GO:0002161">
    <property type="term" value="F:aminoacyl-tRNA deacylase activity"/>
    <property type="evidence" value="ECO:0007669"/>
    <property type="project" value="InterPro"/>
</dbReference>
<evidence type="ECO:0000313" key="16">
    <source>
        <dbReference type="Proteomes" id="UP000216998"/>
    </source>
</evidence>
<evidence type="ECO:0000256" key="9">
    <source>
        <dbReference type="ARBA" id="ARBA00023146"/>
    </source>
</evidence>
<keyword evidence="5 12" id="KW-0547">Nucleotide-binding</keyword>
<dbReference type="GO" id="GO:0004822">
    <property type="term" value="F:isoleucine-tRNA ligase activity"/>
    <property type="evidence" value="ECO:0007669"/>
    <property type="project" value="UniProtKB-UniRule"/>
</dbReference>
<dbReference type="InterPro" id="IPR002301">
    <property type="entry name" value="Ile-tRNA-ligase"/>
</dbReference>
<dbReference type="HAMAP" id="MF_02003">
    <property type="entry name" value="Ile_tRNA_synth_type2"/>
    <property type="match status" value="1"/>
</dbReference>
<feature type="domain" description="Methionyl/Valyl/Leucyl/Isoleucyl-tRNA synthetase anticodon-binding" evidence="14">
    <location>
        <begin position="704"/>
        <end position="851"/>
    </location>
</feature>
<dbReference type="PROSITE" id="PS00178">
    <property type="entry name" value="AA_TRNA_LIGASE_I"/>
    <property type="match status" value="1"/>
</dbReference>
<evidence type="ECO:0000256" key="3">
    <source>
        <dbReference type="ARBA" id="ARBA00022598"/>
    </source>
</evidence>
<comment type="subunit">
    <text evidence="12">Monomer.</text>
</comment>
<dbReference type="Proteomes" id="UP000216998">
    <property type="component" value="Unassembled WGS sequence"/>
</dbReference>
<comment type="catalytic activity">
    <reaction evidence="11 12">
        <text>tRNA(Ile) + L-isoleucine + ATP = L-isoleucyl-tRNA(Ile) + AMP + diphosphate</text>
        <dbReference type="Rhea" id="RHEA:11060"/>
        <dbReference type="Rhea" id="RHEA-COMP:9666"/>
        <dbReference type="Rhea" id="RHEA-COMP:9695"/>
        <dbReference type="ChEBI" id="CHEBI:30616"/>
        <dbReference type="ChEBI" id="CHEBI:33019"/>
        <dbReference type="ChEBI" id="CHEBI:58045"/>
        <dbReference type="ChEBI" id="CHEBI:78442"/>
        <dbReference type="ChEBI" id="CHEBI:78528"/>
        <dbReference type="ChEBI" id="CHEBI:456215"/>
        <dbReference type="EC" id="6.1.1.5"/>
    </reaction>
</comment>
<evidence type="ECO:0000256" key="5">
    <source>
        <dbReference type="ARBA" id="ARBA00022741"/>
    </source>
</evidence>
<dbReference type="EMBL" id="NOXU01000024">
    <property type="protein sequence ID" value="OYQ36040.1"/>
    <property type="molecule type" value="Genomic_DNA"/>
</dbReference>
<dbReference type="GO" id="GO:0005524">
    <property type="term" value="F:ATP binding"/>
    <property type="evidence" value="ECO:0007669"/>
    <property type="project" value="UniProtKB-UniRule"/>
</dbReference>
<dbReference type="OrthoDB" id="9810365at2"/>
<dbReference type="EC" id="6.1.1.5" evidence="12"/>
<comment type="caution">
    <text evidence="15">The sequence shown here is derived from an EMBL/GenBank/DDBJ whole genome shotgun (WGS) entry which is preliminary data.</text>
</comment>
<keyword evidence="3 12" id="KW-0436">Ligase</keyword>
<keyword evidence="7 12" id="KW-0067">ATP-binding</keyword>
<dbReference type="InterPro" id="IPR013155">
    <property type="entry name" value="M/V/L/I-tRNA-synth_anticd-bd"/>
</dbReference>
<keyword evidence="8 12" id="KW-0648">Protein biosynthesis</keyword>
<dbReference type="PANTHER" id="PTHR42780">
    <property type="entry name" value="SOLEUCYL-TRNA SYNTHETASE"/>
    <property type="match status" value="1"/>
</dbReference>
<feature type="short sequence motif" description="'HIGH' region" evidence="12">
    <location>
        <begin position="62"/>
        <end position="72"/>
    </location>
</feature>
<feature type="short sequence motif" description="'KMSKS' region" evidence="12">
    <location>
        <begin position="617"/>
        <end position="621"/>
    </location>
</feature>
<dbReference type="InterPro" id="IPR001412">
    <property type="entry name" value="aa-tRNA-synth_I_CS"/>
</dbReference>
<keyword evidence="9 12" id="KW-0030">Aminoacyl-tRNA synthetase</keyword>
<dbReference type="InterPro" id="IPR014729">
    <property type="entry name" value="Rossmann-like_a/b/a_fold"/>
</dbReference>
<dbReference type="GO" id="GO:0005737">
    <property type="term" value="C:cytoplasm"/>
    <property type="evidence" value="ECO:0007669"/>
    <property type="project" value="UniProtKB-SubCell"/>
</dbReference>
<dbReference type="GO" id="GO:0000049">
    <property type="term" value="F:tRNA binding"/>
    <property type="evidence" value="ECO:0007669"/>
    <property type="project" value="InterPro"/>
</dbReference>
<keyword evidence="4 12" id="KW-0479">Metal-binding</keyword>
<dbReference type="SUPFAM" id="SSF52374">
    <property type="entry name" value="Nucleotidylyl transferase"/>
    <property type="match status" value="1"/>
</dbReference>
<dbReference type="InterPro" id="IPR023586">
    <property type="entry name" value="Ile-tRNA-ligase_type2"/>
</dbReference>
<evidence type="ECO:0000256" key="12">
    <source>
        <dbReference type="HAMAP-Rule" id="MF_02003"/>
    </source>
</evidence>
<keyword evidence="6 12" id="KW-0862">Zinc</keyword>
<dbReference type="GO" id="GO:0006428">
    <property type="term" value="P:isoleucyl-tRNA aminoacylation"/>
    <property type="evidence" value="ECO:0007669"/>
    <property type="project" value="UniProtKB-UniRule"/>
</dbReference>
<evidence type="ECO:0000256" key="4">
    <source>
        <dbReference type="ARBA" id="ARBA00022723"/>
    </source>
</evidence>
<dbReference type="Pfam" id="PF00133">
    <property type="entry name" value="tRNA-synt_1"/>
    <property type="match status" value="1"/>
</dbReference>
<dbReference type="Gene3D" id="1.10.730.10">
    <property type="entry name" value="Isoleucyl-tRNA Synthetase, Domain 1"/>
    <property type="match status" value="1"/>
</dbReference>
<dbReference type="AlphaFoldDB" id="A0A255Z5Y8"/>
<evidence type="ECO:0000256" key="11">
    <source>
        <dbReference type="ARBA" id="ARBA00048359"/>
    </source>
</evidence>
<keyword evidence="16" id="KW-1185">Reference proteome</keyword>
<comment type="subcellular location">
    <subcellularLocation>
        <location evidence="12">Cytoplasm</location>
    </subcellularLocation>
</comment>
<dbReference type="Pfam" id="PF19302">
    <property type="entry name" value="DUF5915"/>
    <property type="match status" value="1"/>
</dbReference>
<dbReference type="SUPFAM" id="SSF47323">
    <property type="entry name" value="Anticodon-binding domain of a subclass of class I aminoacyl-tRNA synthetases"/>
    <property type="match status" value="1"/>
</dbReference>
<reference evidence="15 16" key="1">
    <citation type="submission" date="2017-07" db="EMBL/GenBank/DDBJ databases">
        <title>Niveispirillum cyanobacteriorum sp. nov., isolated from cyanobacterial aggregates in a eutrophic lake.</title>
        <authorList>
            <person name="Cai H."/>
        </authorList>
    </citation>
    <scope>NUCLEOTIDE SEQUENCE [LARGE SCALE GENOMIC DNA]</scope>
    <source>
        <strain evidence="16">TH1-14</strain>
    </source>
</reference>
<comment type="cofactor">
    <cofactor evidence="12">
        <name>Zn(2+)</name>
        <dbReference type="ChEBI" id="CHEBI:29105"/>
    </cofactor>
</comment>
<keyword evidence="2 12" id="KW-0963">Cytoplasm</keyword>
<evidence type="ECO:0000313" key="15">
    <source>
        <dbReference type="EMBL" id="OYQ36040.1"/>
    </source>
</evidence>
<dbReference type="RefSeq" id="WP_094455160.1">
    <property type="nucleotide sequence ID" value="NZ_NOXU01000024.1"/>
</dbReference>
<dbReference type="Pfam" id="PF08264">
    <property type="entry name" value="Anticodon_1"/>
    <property type="match status" value="1"/>
</dbReference>
<evidence type="ECO:0000256" key="1">
    <source>
        <dbReference type="ARBA" id="ARBA00007078"/>
    </source>
</evidence>
<evidence type="ECO:0000256" key="6">
    <source>
        <dbReference type="ARBA" id="ARBA00022833"/>
    </source>
</evidence>